<dbReference type="InParanoid" id="T1HPZ3"/>
<dbReference type="PANTHER" id="PTHR24388:SF54">
    <property type="entry name" value="PROTEIN ESCARGOT"/>
    <property type="match status" value="1"/>
</dbReference>
<dbReference type="SMART" id="SM00355">
    <property type="entry name" value="ZnF_C2H2"/>
    <property type="match status" value="7"/>
</dbReference>
<reference evidence="10" key="1">
    <citation type="submission" date="2015-05" db="UniProtKB">
        <authorList>
            <consortium name="EnsemblMetazoa"/>
        </authorList>
    </citation>
    <scope>IDENTIFICATION</scope>
</reference>
<dbReference type="HOGENOM" id="CLU_897760_0_0_1"/>
<evidence type="ECO:0000256" key="4">
    <source>
        <dbReference type="ARBA" id="ARBA00022771"/>
    </source>
</evidence>
<keyword evidence="3" id="KW-0677">Repeat</keyword>
<comment type="similarity">
    <text evidence="8">Belongs to the snail C2H2-type zinc-finger protein family.</text>
</comment>
<evidence type="ECO:0000259" key="9">
    <source>
        <dbReference type="PROSITE" id="PS50157"/>
    </source>
</evidence>
<keyword evidence="6" id="KW-0238">DNA-binding</keyword>
<evidence type="ECO:0000256" key="7">
    <source>
        <dbReference type="ARBA" id="ARBA00023242"/>
    </source>
</evidence>
<dbReference type="InterPro" id="IPR036236">
    <property type="entry name" value="Znf_C2H2_sf"/>
</dbReference>
<keyword evidence="4" id="KW-0863">Zinc-finger</keyword>
<evidence type="ECO:0000256" key="3">
    <source>
        <dbReference type="ARBA" id="ARBA00022737"/>
    </source>
</evidence>
<dbReference type="eggNOG" id="KOG1721">
    <property type="taxonomic scope" value="Eukaryota"/>
</dbReference>
<evidence type="ECO:0000256" key="2">
    <source>
        <dbReference type="ARBA" id="ARBA00022723"/>
    </source>
</evidence>
<proteinExistence type="inferred from homology"/>
<dbReference type="EnsemblMetazoa" id="RPRC006117-RA">
    <property type="protein sequence ID" value="RPRC006117-PA"/>
    <property type="gene ID" value="RPRC006117"/>
</dbReference>
<comment type="subcellular location">
    <subcellularLocation>
        <location evidence="1">Nucleus</location>
    </subcellularLocation>
</comment>
<evidence type="ECO:0000256" key="8">
    <source>
        <dbReference type="ARBA" id="ARBA00037948"/>
    </source>
</evidence>
<organism evidence="10 11">
    <name type="scientific">Rhodnius prolixus</name>
    <name type="common">Triatomid bug</name>
    <dbReference type="NCBI Taxonomy" id="13249"/>
    <lineage>
        <taxon>Eukaryota</taxon>
        <taxon>Metazoa</taxon>
        <taxon>Ecdysozoa</taxon>
        <taxon>Arthropoda</taxon>
        <taxon>Hexapoda</taxon>
        <taxon>Insecta</taxon>
        <taxon>Pterygota</taxon>
        <taxon>Neoptera</taxon>
        <taxon>Paraneoptera</taxon>
        <taxon>Hemiptera</taxon>
        <taxon>Heteroptera</taxon>
        <taxon>Panheteroptera</taxon>
        <taxon>Cimicomorpha</taxon>
        <taxon>Reduviidae</taxon>
        <taxon>Triatominae</taxon>
        <taxon>Rhodnius</taxon>
    </lineage>
</organism>
<keyword evidence="11" id="KW-1185">Reference proteome</keyword>
<dbReference type="Gene3D" id="3.30.160.60">
    <property type="entry name" value="Classic Zinc Finger"/>
    <property type="match status" value="3"/>
</dbReference>
<dbReference type="STRING" id="13249.T1HPZ3"/>
<dbReference type="InterPro" id="IPR013087">
    <property type="entry name" value="Znf_C2H2_type"/>
</dbReference>
<dbReference type="PANTHER" id="PTHR24388">
    <property type="entry name" value="ZINC FINGER PROTEIN"/>
    <property type="match status" value="1"/>
</dbReference>
<evidence type="ECO:0000256" key="1">
    <source>
        <dbReference type="ARBA" id="ARBA00004123"/>
    </source>
</evidence>
<dbReference type="SUPFAM" id="SSF57667">
    <property type="entry name" value="beta-beta-alpha zinc fingers"/>
    <property type="match status" value="3"/>
</dbReference>
<feature type="domain" description="C2H2-type" evidence="9">
    <location>
        <begin position="241"/>
        <end position="268"/>
    </location>
</feature>
<feature type="domain" description="C2H2-type" evidence="9">
    <location>
        <begin position="270"/>
        <end position="298"/>
    </location>
</feature>
<dbReference type="OMA" id="HERTYIC"/>
<name>T1HPZ3_RHOPR</name>
<dbReference type="GO" id="GO:0008270">
    <property type="term" value="F:zinc ion binding"/>
    <property type="evidence" value="ECO:0007669"/>
    <property type="project" value="UniProtKB-KW"/>
</dbReference>
<feature type="domain" description="C2H2-type" evidence="9">
    <location>
        <begin position="165"/>
        <end position="192"/>
    </location>
</feature>
<keyword evidence="5" id="KW-0862">Zinc</keyword>
<keyword evidence="7" id="KW-0539">Nucleus</keyword>
<dbReference type="Pfam" id="PF00096">
    <property type="entry name" value="zf-C2H2"/>
    <property type="match status" value="3"/>
</dbReference>
<evidence type="ECO:0000313" key="11">
    <source>
        <dbReference type="Proteomes" id="UP000015103"/>
    </source>
</evidence>
<dbReference type="GO" id="GO:0005634">
    <property type="term" value="C:nucleus"/>
    <property type="evidence" value="ECO:0007669"/>
    <property type="project" value="UniProtKB-SubCell"/>
</dbReference>
<evidence type="ECO:0000256" key="5">
    <source>
        <dbReference type="ARBA" id="ARBA00022833"/>
    </source>
</evidence>
<dbReference type="VEuPathDB" id="VectorBase:RPRC006117"/>
<dbReference type="GO" id="GO:0000981">
    <property type="term" value="F:DNA-binding transcription factor activity, RNA polymerase II-specific"/>
    <property type="evidence" value="ECO:0007669"/>
    <property type="project" value="TreeGrafter"/>
</dbReference>
<evidence type="ECO:0000256" key="6">
    <source>
        <dbReference type="ARBA" id="ARBA00023125"/>
    </source>
</evidence>
<accession>T1HPZ3</accession>
<dbReference type="AlphaFoldDB" id="T1HPZ3"/>
<dbReference type="EMBL" id="ACPB03013609">
    <property type="status" value="NOT_ANNOTATED_CDS"/>
    <property type="molecule type" value="Genomic_DNA"/>
</dbReference>
<feature type="domain" description="C2H2-type" evidence="9">
    <location>
        <begin position="17"/>
        <end position="44"/>
    </location>
</feature>
<dbReference type="GO" id="GO:0000978">
    <property type="term" value="F:RNA polymerase II cis-regulatory region sequence-specific DNA binding"/>
    <property type="evidence" value="ECO:0007669"/>
    <property type="project" value="TreeGrafter"/>
</dbReference>
<keyword evidence="2" id="KW-0479">Metal-binding</keyword>
<evidence type="ECO:0000313" key="10">
    <source>
        <dbReference type="EnsemblMetazoa" id="RPRC006117-PA"/>
    </source>
</evidence>
<dbReference type="FunCoup" id="T1HPZ3">
    <property type="interactions" value="1618"/>
</dbReference>
<dbReference type="InterPro" id="IPR050527">
    <property type="entry name" value="Snail/Krueppel_Znf"/>
</dbReference>
<protein>
    <recommendedName>
        <fullName evidence="9">C2H2-type domain-containing protein</fullName>
    </recommendedName>
</protein>
<feature type="domain" description="C2H2-type" evidence="9">
    <location>
        <begin position="91"/>
        <end position="118"/>
    </location>
</feature>
<dbReference type="Proteomes" id="UP000015103">
    <property type="component" value="Unassembled WGS sequence"/>
</dbReference>
<sequence>MIDATHPLTCLQPSKRFICDRCGNSYMHHESLYTHKKYKCGKEPQFHCPHCSYKSNYKDVLKGEEEDEGLSFFKITSQDEENNEESAPKKYRCDGCNKSYKTKQSLTKHKKYDCGKPGKFCCTICDYKANQKVNLKSHYFNRHMKTAKNIFDDRIGNEESALKKHRCDGCNKSYKFKQSLTNHKKYECGKPGQFPCTICDYRAKQKIHLKSHYFNKHSDASKQWFIFIGKTIGSLLALKDYQCEFCNKTYKQKRNLQKHLKYECGQQGQFTCSACDYRAKQKVHLKTHYYNRHYKKKTANN</sequence>
<dbReference type="PROSITE" id="PS50157">
    <property type="entry name" value="ZINC_FINGER_C2H2_2"/>
    <property type="match status" value="5"/>
</dbReference>